<evidence type="ECO:0000313" key="1">
    <source>
        <dbReference type="EMBL" id="GJF00498.1"/>
    </source>
</evidence>
<name>A0A9P3LP49_9APHY</name>
<organism evidence="1 2">
    <name type="scientific">Phanerochaete sordida</name>
    <dbReference type="NCBI Taxonomy" id="48140"/>
    <lineage>
        <taxon>Eukaryota</taxon>
        <taxon>Fungi</taxon>
        <taxon>Dikarya</taxon>
        <taxon>Basidiomycota</taxon>
        <taxon>Agaricomycotina</taxon>
        <taxon>Agaricomycetes</taxon>
        <taxon>Polyporales</taxon>
        <taxon>Phanerochaetaceae</taxon>
        <taxon>Phanerochaete</taxon>
    </lineage>
</organism>
<dbReference type="AlphaFoldDB" id="A0A9P3LP49"/>
<proteinExistence type="predicted"/>
<comment type="caution">
    <text evidence="1">The sequence shown here is derived from an EMBL/GenBank/DDBJ whole genome shotgun (WGS) entry which is preliminary data.</text>
</comment>
<dbReference type="EMBL" id="BPQB01000159">
    <property type="protein sequence ID" value="GJF00498.1"/>
    <property type="molecule type" value="Genomic_DNA"/>
</dbReference>
<protein>
    <submittedName>
        <fullName evidence="1">Uncharacterized protein</fullName>
    </submittedName>
</protein>
<gene>
    <name evidence="1" type="ORF">PsYK624_167870</name>
</gene>
<sequence>MWQRSSDCVRLLWLLPDEAARLAGRSTSNTAPDALDLNAADVECGGEDVAGTVADDAYAAPLASFAGLCCASPYWLFLGFVLKNNPPGPLLTTVQRRFSGTTM</sequence>
<reference evidence="1 2" key="1">
    <citation type="submission" date="2021-08" db="EMBL/GenBank/DDBJ databases">
        <title>Draft Genome Sequence of Phanerochaete sordida strain YK-624.</title>
        <authorList>
            <person name="Mori T."/>
            <person name="Dohra H."/>
            <person name="Suzuki T."/>
            <person name="Kawagishi H."/>
            <person name="Hirai H."/>
        </authorList>
    </citation>
    <scope>NUCLEOTIDE SEQUENCE [LARGE SCALE GENOMIC DNA]</scope>
    <source>
        <strain evidence="1 2">YK-624</strain>
    </source>
</reference>
<accession>A0A9P3LP49</accession>
<keyword evidence="2" id="KW-1185">Reference proteome</keyword>
<evidence type="ECO:0000313" key="2">
    <source>
        <dbReference type="Proteomes" id="UP000703269"/>
    </source>
</evidence>
<dbReference type="Proteomes" id="UP000703269">
    <property type="component" value="Unassembled WGS sequence"/>
</dbReference>